<gene>
    <name evidence="1" type="primary">queG</name>
    <name evidence="1" type="ORF">ACI1P1_08090</name>
</gene>
<name>A0ACC7P1Q6_9BACL</name>
<comment type="caution">
    <text evidence="1">The sequence shown here is derived from an EMBL/GenBank/DDBJ whole genome shotgun (WGS) entry which is preliminary data.</text>
</comment>
<keyword evidence="1" id="KW-0560">Oxidoreductase</keyword>
<dbReference type="Proteomes" id="UP001631969">
    <property type="component" value="Unassembled WGS sequence"/>
</dbReference>
<accession>A0ACC7P1Q6</accession>
<sequence>MGNVSDGPVGGYGGGWRRLKEEILAALPQLGIDKLGFASAEPFIGLKEQLLRHREMGRESGFEEPDLDKRTQPELHLPGARSILSVALAYPSKLQDPPRSGPGAPRGMMARTAWGEDYHRVLADRLNRLAAFIRERVPEARLEIMVDTGALSDRAVAERAGIGWIGKNCSIITPEFGSWVYLGEMITDLPFPPDIPLGDGCGDCTLCLDACPTDAFAGPRQLNAKRCLSFWTQSKDIIPEEFRVPLGNRLYGCDTCQQVCPKNKGKNAVHNAELQPLPEQAKPLLLPILAMSNKEFKEAFGSTAAAWRGRKPIQRNAVLALGLFRDPAALPELRHILLADPRPELRAAAAWSIGRMGGDGALRILEAALAEEKEPSVQDEIGLCLLPWKEQDGHV</sequence>
<evidence type="ECO:0000313" key="1">
    <source>
        <dbReference type="EMBL" id="MFM9328242.1"/>
    </source>
</evidence>
<dbReference type="EC" id="1.17.99.6" evidence="1"/>
<evidence type="ECO:0000313" key="2">
    <source>
        <dbReference type="Proteomes" id="UP001631969"/>
    </source>
</evidence>
<proteinExistence type="predicted"/>
<organism evidence="1 2">
    <name type="scientific">Paenibacillus mesotrionivorans</name>
    <dbReference type="NCBI Taxonomy" id="3160968"/>
    <lineage>
        <taxon>Bacteria</taxon>
        <taxon>Bacillati</taxon>
        <taxon>Bacillota</taxon>
        <taxon>Bacilli</taxon>
        <taxon>Bacillales</taxon>
        <taxon>Paenibacillaceae</taxon>
        <taxon>Paenibacillus</taxon>
    </lineage>
</organism>
<protein>
    <submittedName>
        <fullName evidence="1">tRNA epoxyqueuosine(34) reductase QueG</fullName>
        <ecNumber evidence="1">1.17.99.6</ecNumber>
    </submittedName>
</protein>
<keyword evidence="2" id="KW-1185">Reference proteome</keyword>
<dbReference type="EMBL" id="JBJURJ010000004">
    <property type="protein sequence ID" value="MFM9328242.1"/>
    <property type="molecule type" value="Genomic_DNA"/>
</dbReference>
<reference evidence="1" key="1">
    <citation type="submission" date="2024-12" db="EMBL/GenBank/DDBJ databases">
        <authorList>
            <person name="Wu N."/>
        </authorList>
    </citation>
    <scope>NUCLEOTIDE SEQUENCE</scope>
    <source>
        <strain evidence="1">P15</strain>
    </source>
</reference>